<feature type="transmembrane region" description="Helical" evidence="1">
    <location>
        <begin position="211"/>
        <end position="230"/>
    </location>
</feature>
<feature type="transmembrane region" description="Helical" evidence="1">
    <location>
        <begin position="52"/>
        <end position="70"/>
    </location>
</feature>
<dbReference type="AlphaFoldDB" id="A0A9D2MBM0"/>
<dbReference type="InterPro" id="IPR052710">
    <property type="entry name" value="CAAX_protease"/>
</dbReference>
<feature type="transmembrane region" description="Helical" evidence="1">
    <location>
        <begin position="159"/>
        <end position="180"/>
    </location>
</feature>
<keyword evidence="3" id="KW-0645">Protease</keyword>
<feature type="transmembrane region" description="Helical" evidence="1">
    <location>
        <begin position="121"/>
        <end position="139"/>
    </location>
</feature>
<organism evidence="3 4">
    <name type="scientific">Candidatus Flavonifractor intestinipullorum</name>
    <dbReference type="NCBI Taxonomy" id="2838587"/>
    <lineage>
        <taxon>Bacteria</taxon>
        <taxon>Bacillati</taxon>
        <taxon>Bacillota</taxon>
        <taxon>Clostridia</taxon>
        <taxon>Eubacteriales</taxon>
        <taxon>Oscillospiraceae</taxon>
        <taxon>Flavonifractor</taxon>
    </lineage>
</organism>
<evidence type="ECO:0000313" key="3">
    <source>
        <dbReference type="EMBL" id="HJB56658.1"/>
    </source>
</evidence>
<dbReference type="GO" id="GO:0008237">
    <property type="term" value="F:metallopeptidase activity"/>
    <property type="evidence" value="ECO:0007669"/>
    <property type="project" value="UniProtKB-KW"/>
</dbReference>
<gene>
    <name evidence="3" type="ORF">H9714_03805</name>
</gene>
<feature type="domain" description="CAAX prenyl protease 2/Lysostaphin resistance protein A-like" evidence="2">
    <location>
        <begin position="127"/>
        <end position="223"/>
    </location>
</feature>
<dbReference type="Pfam" id="PF02517">
    <property type="entry name" value="Rce1-like"/>
    <property type="match status" value="1"/>
</dbReference>
<accession>A0A9D2MBM0</accession>
<evidence type="ECO:0000256" key="1">
    <source>
        <dbReference type="SAM" id="Phobius"/>
    </source>
</evidence>
<dbReference type="PANTHER" id="PTHR36435:SF1">
    <property type="entry name" value="CAAX AMINO TERMINAL PROTEASE FAMILY PROTEIN"/>
    <property type="match status" value="1"/>
</dbReference>
<feature type="transmembrane region" description="Helical" evidence="1">
    <location>
        <begin position="187"/>
        <end position="205"/>
    </location>
</feature>
<proteinExistence type="predicted"/>
<reference evidence="3" key="1">
    <citation type="journal article" date="2021" name="PeerJ">
        <title>Extensive microbial diversity within the chicken gut microbiome revealed by metagenomics and culture.</title>
        <authorList>
            <person name="Gilroy R."/>
            <person name="Ravi A."/>
            <person name="Getino M."/>
            <person name="Pursley I."/>
            <person name="Horton D.L."/>
            <person name="Alikhan N.F."/>
            <person name="Baker D."/>
            <person name="Gharbi K."/>
            <person name="Hall N."/>
            <person name="Watson M."/>
            <person name="Adriaenssens E.M."/>
            <person name="Foster-Nyarko E."/>
            <person name="Jarju S."/>
            <person name="Secka A."/>
            <person name="Antonio M."/>
            <person name="Oren A."/>
            <person name="Chaudhuri R.R."/>
            <person name="La Ragione R."/>
            <person name="Hildebrand F."/>
            <person name="Pallen M.J."/>
        </authorList>
    </citation>
    <scope>NUCLEOTIDE SEQUENCE</scope>
    <source>
        <strain evidence="3">CHK189-11263</strain>
    </source>
</reference>
<keyword evidence="1" id="KW-0812">Transmembrane</keyword>
<evidence type="ECO:0000313" key="4">
    <source>
        <dbReference type="Proteomes" id="UP000824208"/>
    </source>
</evidence>
<keyword evidence="3" id="KW-0378">Hydrolase</keyword>
<dbReference type="GO" id="GO:0004175">
    <property type="term" value="F:endopeptidase activity"/>
    <property type="evidence" value="ECO:0007669"/>
    <property type="project" value="UniProtKB-ARBA"/>
</dbReference>
<name>A0A9D2MBM0_9FIRM</name>
<keyword evidence="1" id="KW-1133">Transmembrane helix</keyword>
<evidence type="ECO:0000259" key="2">
    <source>
        <dbReference type="Pfam" id="PF02517"/>
    </source>
</evidence>
<dbReference type="GO" id="GO:0080120">
    <property type="term" value="P:CAAX-box protein maturation"/>
    <property type="evidence" value="ECO:0007669"/>
    <property type="project" value="UniProtKB-ARBA"/>
</dbReference>
<keyword evidence="1" id="KW-0472">Membrane</keyword>
<reference evidence="3" key="2">
    <citation type="submission" date="2021-04" db="EMBL/GenBank/DDBJ databases">
        <authorList>
            <person name="Gilroy R."/>
        </authorList>
    </citation>
    <scope>NUCLEOTIDE SEQUENCE</scope>
    <source>
        <strain evidence="3">CHK189-11263</strain>
    </source>
</reference>
<feature type="transmembrane region" description="Helical" evidence="1">
    <location>
        <begin position="20"/>
        <end position="37"/>
    </location>
</feature>
<comment type="caution">
    <text evidence="3">The sequence shown here is derived from an EMBL/GenBank/DDBJ whole genome shotgun (WGS) entry which is preliminary data.</text>
</comment>
<dbReference type="PANTHER" id="PTHR36435">
    <property type="entry name" value="SLR1288 PROTEIN"/>
    <property type="match status" value="1"/>
</dbReference>
<dbReference type="InterPro" id="IPR003675">
    <property type="entry name" value="Rce1/LyrA-like_dom"/>
</dbReference>
<dbReference type="Proteomes" id="UP000824208">
    <property type="component" value="Unassembled WGS sequence"/>
</dbReference>
<keyword evidence="3" id="KW-0482">Metalloprotease</keyword>
<protein>
    <submittedName>
        <fullName evidence="3">CPBP family intramembrane metalloprotease</fullName>
    </submittedName>
</protein>
<sequence>MYPRRNWQEKLTLGECIRGIALSVLYFCVFPFAMAWVQQTGGVEFPVAEANVVYYFISVFLVFLLFWRFLQRNFVLLLDRLPENLTGVAVGAAVWAVADGLIRRIPLPVQNPNEVGYAMEYLLSPRATVVILVVLMPIVEEMLFRGFLFGTLRRYSRTLAYVATVLLFALYSVWQFVFSYGRADVRYLLLAIQYLPSGLVLSWCYDHGGSVWSAVLLHMLINGLTLLRIVNAG</sequence>
<dbReference type="EMBL" id="DWYC01000039">
    <property type="protein sequence ID" value="HJB56658.1"/>
    <property type="molecule type" value="Genomic_DNA"/>
</dbReference>